<reference evidence="9 10" key="1">
    <citation type="submission" date="2024-04" db="EMBL/GenBank/DDBJ databases">
        <authorList>
            <consortium name="Genoscope - CEA"/>
            <person name="William W."/>
        </authorList>
    </citation>
    <scope>NUCLEOTIDE SEQUENCE [LARGE SCALE GENOMIC DNA]</scope>
</reference>
<evidence type="ECO:0000256" key="4">
    <source>
        <dbReference type="ARBA" id="ARBA00022679"/>
    </source>
</evidence>
<gene>
    <name evidence="9" type="ORF">GSLYS_00022223001</name>
</gene>
<dbReference type="Proteomes" id="UP001497497">
    <property type="component" value="Unassembled WGS sequence"/>
</dbReference>
<sequence>MYNRVLGAQHFYVYNHSVSNTTDAVLRHYQRLGLLTVMPWPLPTLEVWYYGQILAINDCVYRNTFVSRFVVIQDTDEYIVPNRHGSWLELINAVDAGRAKGKVPPLGSYIFESSLHCNNPRPWEWEKVKKDFSISPEDEKFIRRHSLLPFIQLHRMDYIYKYKSRTKAIVRPELILYAGIHYTRKHRERAQLTVVSNDLAIVHHFSKKRRTQVVDTTTLKFKDQVFPMVKRSIESFEFLAGTVT</sequence>
<evidence type="ECO:0000256" key="7">
    <source>
        <dbReference type="ARBA" id="ARBA00023136"/>
    </source>
</evidence>
<comment type="caution">
    <text evidence="9">The sequence shown here is derived from an EMBL/GenBank/DDBJ whole genome shotgun (WGS) entry which is preliminary data.</text>
</comment>
<keyword evidence="10" id="KW-1185">Reference proteome</keyword>
<dbReference type="Pfam" id="PF01697">
    <property type="entry name" value="Glyco_transf_92"/>
    <property type="match status" value="1"/>
</dbReference>
<dbReference type="AlphaFoldDB" id="A0AAV2IRK7"/>
<evidence type="ECO:0000313" key="10">
    <source>
        <dbReference type="Proteomes" id="UP001497497"/>
    </source>
</evidence>
<accession>A0AAV2IRK7</accession>
<dbReference type="GO" id="GO:0005737">
    <property type="term" value="C:cytoplasm"/>
    <property type="evidence" value="ECO:0007669"/>
    <property type="project" value="TreeGrafter"/>
</dbReference>
<evidence type="ECO:0000256" key="8">
    <source>
        <dbReference type="RuleBase" id="RU366017"/>
    </source>
</evidence>
<keyword evidence="5" id="KW-0812">Transmembrane</keyword>
<keyword evidence="3 8" id="KW-0328">Glycosyltransferase</keyword>
<dbReference type="PANTHER" id="PTHR21461">
    <property type="entry name" value="GLYCOSYLTRANSFERASE FAMILY 92 PROTEIN"/>
    <property type="match status" value="1"/>
</dbReference>
<evidence type="ECO:0000313" key="9">
    <source>
        <dbReference type="EMBL" id="CAL1548906.1"/>
    </source>
</evidence>
<dbReference type="InterPro" id="IPR008166">
    <property type="entry name" value="Glyco_transf_92"/>
</dbReference>
<evidence type="ECO:0000256" key="3">
    <source>
        <dbReference type="ARBA" id="ARBA00022676"/>
    </source>
</evidence>
<evidence type="ECO:0000256" key="5">
    <source>
        <dbReference type="ARBA" id="ARBA00022692"/>
    </source>
</evidence>
<dbReference type="GO" id="GO:0016757">
    <property type="term" value="F:glycosyltransferase activity"/>
    <property type="evidence" value="ECO:0007669"/>
    <property type="project" value="UniProtKB-UniRule"/>
</dbReference>
<dbReference type="PANTHER" id="PTHR21461:SF69">
    <property type="entry name" value="GLYCOSYLTRANSFERASE FAMILY 92 PROTEIN"/>
    <property type="match status" value="1"/>
</dbReference>
<proteinExistence type="inferred from homology"/>
<evidence type="ECO:0000256" key="1">
    <source>
        <dbReference type="ARBA" id="ARBA00004167"/>
    </source>
</evidence>
<name>A0AAV2IRK7_LYMST</name>
<dbReference type="EMBL" id="CAXITT010002101">
    <property type="protein sequence ID" value="CAL1548906.1"/>
    <property type="molecule type" value="Genomic_DNA"/>
</dbReference>
<keyword evidence="7" id="KW-0472">Membrane</keyword>
<comment type="subcellular location">
    <subcellularLocation>
        <location evidence="1">Membrane</location>
        <topology evidence="1">Single-pass membrane protein</topology>
    </subcellularLocation>
</comment>
<keyword evidence="6" id="KW-1133">Transmembrane helix</keyword>
<keyword evidence="4 8" id="KW-0808">Transferase</keyword>
<dbReference type="EC" id="2.4.1.-" evidence="8"/>
<evidence type="ECO:0000256" key="6">
    <source>
        <dbReference type="ARBA" id="ARBA00022989"/>
    </source>
</evidence>
<dbReference type="GO" id="GO:0016020">
    <property type="term" value="C:membrane"/>
    <property type="evidence" value="ECO:0007669"/>
    <property type="project" value="UniProtKB-SubCell"/>
</dbReference>
<organism evidence="9 10">
    <name type="scientific">Lymnaea stagnalis</name>
    <name type="common">Great pond snail</name>
    <name type="synonym">Helix stagnalis</name>
    <dbReference type="NCBI Taxonomy" id="6523"/>
    <lineage>
        <taxon>Eukaryota</taxon>
        <taxon>Metazoa</taxon>
        <taxon>Spiralia</taxon>
        <taxon>Lophotrochozoa</taxon>
        <taxon>Mollusca</taxon>
        <taxon>Gastropoda</taxon>
        <taxon>Heterobranchia</taxon>
        <taxon>Euthyneura</taxon>
        <taxon>Panpulmonata</taxon>
        <taxon>Hygrophila</taxon>
        <taxon>Lymnaeoidea</taxon>
        <taxon>Lymnaeidae</taxon>
        <taxon>Lymnaea</taxon>
    </lineage>
</organism>
<evidence type="ECO:0000256" key="2">
    <source>
        <dbReference type="ARBA" id="ARBA00007647"/>
    </source>
</evidence>
<comment type="similarity">
    <text evidence="2 8">Belongs to the glycosyltransferase 92 family.</text>
</comment>
<protein>
    <recommendedName>
        <fullName evidence="8">Glycosyltransferase family 92 protein</fullName>
        <ecNumber evidence="8">2.4.1.-</ecNumber>
    </recommendedName>
</protein>